<dbReference type="EMBL" id="FLQS01000086">
    <property type="protein sequence ID" value="SBS79638.1"/>
    <property type="molecule type" value="Genomic_DNA"/>
</dbReference>
<gene>
    <name evidence="1" type="ORF">MHPYR_610006</name>
    <name evidence="2" type="ORF">MHPYR_870001</name>
</gene>
<evidence type="ECO:0000313" key="2">
    <source>
        <dbReference type="EMBL" id="SBS79638.1"/>
    </source>
</evidence>
<sequence>MPPHGWLVNLVSAGRSDAGEAMVNIECLFLSAPQGRTEPAVDAWCLANLDTYHRPVGFYGGMPAPGSPADYQLCRRPPGSA</sequence>
<proteinExistence type="predicted"/>
<evidence type="ECO:0000313" key="1">
    <source>
        <dbReference type="EMBL" id="SBS78786.1"/>
    </source>
</evidence>
<accession>A0A1Y5PJ67</accession>
<dbReference type="AlphaFoldDB" id="A0A1Y5PJ67"/>
<name>A0A1Y5PJ67_9MYCO</name>
<organism evidence="1">
    <name type="scientific">uncultured Mycobacterium sp</name>
    <dbReference type="NCBI Taxonomy" id="171292"/>
    <lineage>
        <taxon>Bacteria</taxon>
        <taxon>Bacillati</taxon>
        <taxon>Actinomycetota</taxon>
        <taxon>Actinomycetes</taxon>
        <taxon>Mycobacteriales</taxon>
        <taxon>Mycobacteriaceae</taxon>
        <taxon>Mycobacterium</taxon>
        <taxon>environmental samples</taxon>
    </lineage>
</organism>
<dbReference type="EMBL" id="FLQS01000058">
    <property type="protein sequence ID" value="SBS78786.1"/>
    <property type="molecule type" value="Genomic_DNA"/>
</dbReference>
<reference evidence="1" key="1">
    <citation type="submission" date="2016-03" db="EMBL/GenBank/DDBJ databases">
        <authorList>
            <person name="Ploux O."/>
        </authorList>
    </citation>
    <scope>NUCLEOTIDE SEQUENCE</scope>
    <source>
        <strain evidence="1">UC10</strain>
    </source>
</reference>
<protein>
    <submittedName>
        <fullName evidence="1">Uncharacterized protein</fullName>
    </submittedName>
</protein>